<name>A0A453FJ13_AEGTS</name>
<dbReference type="Gramene" id="AET3Gv20689600.3">
    <property type="protein sequence ID" value="AET3Gv20689600.3"/>
    <property type="gene ID" value="AET3Gv20689600"/>
</dbReference>
<evidence type="ECO:0000256" key="1">
    <source>
        <dbReference type="SAM" id="MobiDB-lite"/>
    </source>
</evidence>
<reference evidence="3" key="1">
    <citation type="journal article" date="2014" name="Science">
        <title>Ancient hybridizations among the ancestral genomes of bread wheat.</title>
        <authorList>
            <consortium name="International Wheat Genome Sequencing Consortium,"/>
            <person name="Marcussen T."/>
            <person name="Sandve S.R."/>
            <person name="Heier L."/>
            <person name="Spannagl M."/>
            <person name="Pfeifer M."/>
            <person name="Jakobsen K.S."/>
            <person name="Wulff B.B."/>
            <person name="Steuernagel B."/>
            <person name="Mayer K.F."/>
            <person name="Olsen O.A."/>
        </authorList>
    </citation>
    <scope>NUCLEOTIDE SEQUENCE [LARGE SCALE GENOMIC DNA]</scope>
    <source>
        <strain evidence="3">cv. AL8/78</strain>
    </source>
</reference>
<dbReference type="Gramene" id="AET3Gv20689600.2">
    <property type="protein sequence ID" value="AET3Gv20689600.2"/>
    <property type="gene ID" value="AET3Gv20689600"/>
</dbReference>
<evidence type="ECO:0000313" key="2">
    <source>
        <dbReference type="EnsemblPlants" id="AET3Gv20689600.3"/>
    </source>
</evidence>
<dbReference type="AlphaFoldDB" id="A0A453FJ13"/>
<dbReference type="EnsemblPlants" id="AET3Gv20689600.3">
    <property type="protein sequence ID" value="AET3Gv20689600.3"/>
    <property type="gene ID" value="AET3Gv20689600"/>
</dbReference>
<evidence type="ECO:0000313" key="3">
    <source>
        <dbReference type="Proteomes" id="UP000015105"/>
    </source>
</evidence>
<protein>
    <submittedName>
        <fullName evidence="2">Uncharacterized protein</fullName>
    </submittedName>
</protein>
<dbReference type="Proteomes" id="UP000015105">
    <property type="component" value="Chromosome 3D"/>
</dbReference>
<feature type="region of interest" description="Disordered" evidence="1">
    <location>
        <begin position="69"/>
        <end position="106"/>
    </location>
</feature>
<proteinExistence type="predicted"/>
<reference evidence="3" key="2">
    <citation type="journal article" date="2017" name="Nat. Plants">
        <title>The Aegilops tauschii genome reveals multiple impacts of transposons.</title>
        <authorList>
            <person name="Zhao G."/>
            <person name="Zou C."/>
            <person name="Li K."/>
            <person name="Wang K."/>
            <person name="Li T."/>
            <person name="Gao L."/>
            <person name="Zhang X."/>
            <person name="Wang H."/>
            <person name="Yang Z."/>
            <person name="Liu X."/>
            <person name="Jiang W."/>
            <person name="Mao L."/>
            <person name="Kong X."/>
            <person name="Jiao Y."/>
            <person name="Jia J."/>
        </authorList>
    </citation>
    <scope>NUCLEOTIDE SEQUENCE [LARGE SCALE GENOMIC DNA]</scope>
    <source>
        <strain evidence="3">cv. AL8/78</strain>
    </source>
</reference>
<reference evidence="2" key="4">
    <citation type="submission" date="2019-03" db="UniProtKB">
        <authorList>
            <consortium name="EnsemblPlants"/>
        </authorList>
    </citation>
    <scope>IDENTIFICATION</scope>
</reference>
<dbReference type="EnsemblPlants" id="AET3Gv20689600.1">
    <property type="protein sequence ID" value="AET3Gv20689600.1"/>
    <property type="gene ID" value="AET3Gv20689600"/>
</dbReference>
<keyword evidence="3" id="KW-1185">Reference proteome</keyword>
<reference evidence="2" key="5">
    <citation type="journal article" date="2021" name="G3 (Bethesda)">
        <title>Aegilops tauschii genome assembly Aet v5.0 features greater sequence contiguity and improved annotation.</title>
        <authorList>
            <person name="Wang L."/>
            <person name="Zhu T."/>
            <person name="Rodriguez J.C."/>
            <person name="Deal K.R."/>
            <person name="Dubcovsky J."/>
            <person name="McGuire P.E."/>
            <person name="Lux T."/>
            <person name="Spannagl M."/>
            <person name="Mayer K.F.X."/>
            <person name="Baldrich P."/>
            <person name="Meyers B.C."/>
            <person name="Huo N."/>
            <person name="Gu Y.Q."/>
            <person name="Zhou H."/>
            <person name="Devos K.M."/>
            <person name="Bennetzen J.L."/>
            <person name="Unver T."/>
            <person name="Budak H."/>
            <person name="Gulick P.J."/>
            <person name="Galiba G."/>
            <person name="Kalapos B."/>
            <person name="Nelson D.R."/>
            <person name="Li P."/>
            <person name="You F.M."/>
            <person name="Luo M.C."/>
            <person name="Dvorak J."/>
        </authorList>
    </citation>
    <scope>NUCLEOTIDE SEQUENCE [LARGE SCALE GENOMIC DNA]</scope>
    <source>
        <strain evidence="2">cv. AL8/78</strain>
    </source>
</reference>
<accession>A0A453FJ13</accession>
<dbReference type="Gramene" id="AET3Gv20689600.1">
    <property type="protein sequence ID" value="AET3Gv20689600.1"/>
    <property type="gene ID" value="AET3Gv20689600"/>
</dbReference>
<dbReference type="EnsemblPlants" id="AET3Gv20689600.2">
    <property type="protein sequence ID" value="AET3Gv20689600.2"/>
    <property type="gene ID" value="AET3Gv20689600"/>
</dbReference>
<sequence length="201" mass="21395">MGGPTWEERRKKEGQCENVFRSDREGIKIPSCISIAIEPGISISLPLTTSSPTSGRRHGQAIVAARLRDLAPPSPAPSTTHTIIYPSQRQPPVPTSRDISLQPARPARHTAAASSSLLPRFSESLSAAPSSPCPCCCSSTTLPAAILLQARFLSESLLLLLFYFPLPRCCSAPSPSPHAGNLSPSPSFPKHIQLVLASPTL</sequence>
<reference evidence="2" key="3">
    <citation type="journal article" date="2017" name="Nature">
        <title>Genome sequence of the progenitor of the wheat D genome Aegilops tauschii.</title>
        <authorList>
            <person name="Luo M.C."/>
            <person name="Gu Y.Q."/>
            <person name="Puiu D."/>
            <person name="Wang H."/>
            <person name="Twardziok S.O."/>
            <person name="Deal K.R."/>
            <person name="Huo N."/>
            <person name="Zhu T."/>
            <person name="Wang L."/>
            <person name="Wang Y."/>
            <person name="McGuire P.E."/>
            <person name="Liu S."/>
            <person name="Long H."/>
            <person name="Ramasamy R.K."/>
            <person name="Rodriguez J.C."/>
            <person name="Van S.L."/>
            <person name="Yuan L."/>
            <person name="Wang Z."/>
            <person name="Xia Z."/>
            <person name="Xiao L."/>
            <person name="Anderson O.D."/>
            <person name="Ouyang S."/>
            <person name="Liang Y."/>
            <person name="Zimin A.V."/>
            <person name="Pertea G."/>
            <person name="Qi P."/>
            <person name="Bennetzen J.L."/>
            <person name="Dai X."/>
            <person name="Dawson M.W."/>
            <person name="Muller H.G."/>
            <person name="Kugler K."/>
            <person name="Rivarola-Duarte L."/>
            <person name="Spannagl M."/>
            <person name="Mayer K.F.X."/>
            <person name="Lu F.H."/>
            <person name="Bevan M.W."/>
            <person name="Leroy P."/>
            <person name="Li P."/>
            <person name="You F.M."/>
            <person name="Sun Q."/>
            <person name="Liu Z."/>
            <person name="Lyons E."/>
            <person name="Wicker T."/>
            <person name="Salzberg S.L."/>
            <person name="Devos K.M."/>
            <person name="Dvorak J."/>
        </authorList>
    </citation>
    <scope>NUCLEOTIDE SEQUENCE [LARGE SCALE GENOMIC DNA]</scope>
    <source>
        <strain evidence="2">cv. AL8/78</strain>
    </source>
</reference>
<organism evidence="2 3">
    <name type="scientific">Aegilops tauschii subsp. strangulata</name>
    <name type="common">Goatgrass</name>
    <dbReference type="NCBI Taxonomy" id="200361"/>
    <lineage>
        <taxon>Eukaryota</taxon>
        <taxon>Viridiplantae</taxon>
        <taxon>Streptophyta</taxon>
        <taxon>Embryophyta</taxon>
        <taxon>Tracheophyta</taxon>
        <taxon>Spermatophyta</taxon>
        <taxon>Magnoliopsida</taxon>
        <taxon>Liliopsida</taxon>
        <taxon>Poales</taxon>
        <taxon>Poaceae</taxon>
        <taxon>BOP clade</taxon>
        <taxon>Pooideae</taxon>
        <taxon>Triticodae</taxon>
        <taxon>Triticeae</taxon>
        <taxon>Triticinae</taxon>
        <taxon>Aegilops</taxon>
    </lineage>
</organism>